<dbReference type="RefSeq" id="WP_063375688.1">
    <property type="nucleotide sequence ID" value="NZ_AUXT01000029.1"/>
</dbReference>
<dbReference type="PROSITE" id="PS50109">
    <property type="entry name" value="HIS_KIN"/>
    <property type="match status" value="1"/>
</dbReference>
<evidence type="ECO:0000259" key="2">
    <source>
        <dbReference type="PROSITE" id="PS50109"/>
    </source>
</evidence>
<evidence type="ECO:0000313" key="3">
    <source>
        <dbReference type="EMBL" id="KZN57451.1"/>
    </source>
</evidence>
<dbReference type="Proteomes" id="UP000076587">
    <property type="component" value="Unassembled WGS sequence"/>
</dbReference>
<name>A0A161YC79_9GAMM</name>
<dbReference type="InterPro" id="IPR005467">
    <property type="entry name" value="His_kinase_dom"/>
</dbReference>
<evidence type="ECO:0000256" key="1">
    <source>
        <dbReference type="ARBA" id="ARBA00022553"/>
    </source>
</evidence>
<accession>A0A161YC79</accession>
<evidence type="ECO:0000313" key="4">
    <source>
        <dbReference type="Proteomes" id="UP000076587"/>
    </source>
</evidence>
<dbReference type="EMBL" id="AUXT01000029">
    <property type="protein sequence ID" value="KZN57451.1"/>
    <property type="molecule type" value="Genomic_DNA"/>
</dbReference>
<organism evidence="3 4">
    <name type="scientific">Pseudoalteromonas luteoviolacea NCIMB 1942</name>
    <dbReference type="NCBI Taxonomy" id="1365253"/>
    <lineage>
        <taxon>Bacteria</taxon>
        <taxon>Pseudomonadati</taxon>
        <taxon>Pseudomonadota</taxon>
        <taxon>Gammaproteobacteria</taxon>
        <taxon>Alteromonadales</taxon>
        <taxon>Pseudoalteromonadaceae</taxon>
        <taxon>Pseudoalteromonas</taxon>
    </lineage>
</organism>
<protein>
    <recommendedName>
        <fullName evidence="2">Histidine kinase domain-containing protein</fullName>
    </recommendedName>
</protein>
<dbReference type="Pfam" id="PF02518">
    <property type="entry name" value="HATPase_c"/>
    <property type="match status" value="1"/>
</dbReference>
<gene>
    <name evidence="3" type="ORF">N482_23715</name>
</gene>
<dbReference type="PANTHER" id="PTHR43547">
    <property type="entry name" value="TWO-COMPONENT HISTIDINE KINASE"/>
    <property type="match status" value="1"/>
</dbReference>
<dbReference type="PATRIC" id="fig|1365253.3.peg.685"/>
<dbReference type="InterPro" id="IPR003594">
    <property type="entry name" value="HATPase_dom"/>
</dbReference>
<sequence length="74" mass="8273">MSTHQDNGVGISEDDQKHMFDPFYTSQLGEGNLGLGLNIAYNSVVYALKGEISYEHQANEARFVIKIPKKLENT</sequence>
<dbReference type="GO" id="GO:0000155">
    <property type="term" value="F:phosphorelay sensor kinase activity"/>
    <property type="evidence" value="ECO:0007669"/>
    <property type="project" value="TreeGrafter"/>
</dbReference>
<keyword evidence="1" id="KW-0597">Phosphoprotein</keyword>
<dbReference type="SUPFAM" id="SSF55874">
    <property type="entry name" value="ATPase domain of HSP90 chaperone/DNA topoisomerase II/histidine kinase"/>
    <property type="match status" value="1"/>
</dbReference>
<dbReference type="Gene3D" id="3.30.565.10">
    <property type="entry name" value="Histidine kinase-like ATPase, C-terminal domain"/>
    <property type="match status" value="1"/>
</dbReference>
<proteinExistence type="predicted"/>
<feature type="domain" description="Histidine kinase" evidence="2">
    <location>
        <begin position="1"/>
        <end position="71"/>
    </location>
</feature>
<dbReference type="AlphaFoldDB" id="A0A161YC79"/>
<dbReference type="PANTHER" id="PTHR43547:SF2">
    <property type="entry name" value="HYBRID SIGNAL TRANSDUCTION HISTIDINE KINASE C"/>
    <property type="match status" value="1"/>
</dbReference>
<comment type="caution">
    <text evidence="3">The sequence shown here is derived from an EMBL/GenBank/DDBJ whole genome shotgun (WGS) entry which is preliminary data.</text>
</comment>
<reference evidence="3 4" key="1">
    <citation type="submission" date="2013-07" db="EMBL/GenBank/DDBJ databases">
        <title>Comparative Genomic and Metabolomic Analysis of Twelve Strains of Pseudoalteromonas luteoviolacea.</title>
        <authorList>
            <person name="Vynne N.G."/>
            <person name="Mansson M."/>
            <person name="Gram L."/>
        </authorList>
    </citation>
    <scope>NUCLEOTIDE SEQUENCE [LARGE SCALE GENOMIC DNA]</scope>
    <source>
        <strain evidence="3 4">NCIMB 1942</strain>
    </source>
</reference>
<dbReference type="InterPro" id="IPR036890">
    <property type="entry name" value="HATPase_C_sf"/>
</dbReference>